<gene>
    <name evidence="1" type="ordered locus">Mvol_1420</name>
</gene>
<evidence type="ECO:0000313" key="2">
    <source>
        <dbReference type="Proteomes" id="UP000007722"/>
    </source>
</evidence>
<dbReference type="InParanoid" id="D7DQE9"/>
<dbReference type="Proteomes" id="UP000007722">
    <property type="component" value="Chromosome"/>
</dbReference>
<dbReference type="OrthoDB" id="18579at2157"/>
<dbReference type="AlphaFoldDB" id="D7DQE9"/>
<dbReference type="HOGENOM" id="CLU_140136_0_0_2"/>
<accession>D7DQE9</accession>
<protein>
    <recommendedName>
        <fullName evidence="3">RecB-family nuclease-like protein</fullName>
    </recommendedName>
</protein>
<dbReference type="EMBL" id="CP002057">
    <property type="protein sequence ID" value="ADI37076.1"/>
    <property type="molecule type" value="Genomic_DNA"/>
</dbReference>
<organism evidence="1 2">
    <name type="scientific">Methanococcus voltae (strain ATCC BAA-1334 / A3)</name>
    <dbReference type="NCBI Taxonomy" id="456320"/>
    <lineage>
        <taxon>Archaea</taxon>
        <taxon>Methanobacteriati</taxon>
        <taxon>Methanobacteriota</taxon>
        <taxon>Methanomada group</taxon>
        <taxon>Methanococci</taxon>
        <taxon>Methanococcales</taxon>
        <taxon>Methanococcaceae</taxon>
        <taxon>Methanococcus</taxon>
    </lineage>
</organism>
<reference evidence="1 2" key="1">
    <citation type="submission" date="2010-05" db="EMBL/GenBank/DDBJ databases">
        <title>Complete sequence of Methanococcus voltae A3.</title>
        <authorList>
            <consortium name="US DOE Joint Genome Institute"/>
            <person name="Lucas S."/>
            <person name="Copeland A."/>
            <person name="Lapidus A."/>
            <person name="Cheng J.-F."/>
            <person name="Bruce D."/>
            <person name="Goodwin L."/>
            <person name="Pitluck S."/>
            <person name="Lowry S."/>
            <person name="Clum A."/>
            <person name="Land M."/>
            <person name="Hauser L."/>
            <person name="Kyrpides N."/>
            <person name="Mikhailova N."/>
            <person name="Whitman W.B."/>
            <person name="Woyke T."/>
        </authorList>
    </citation>
    <scope>NUCLEOTIDE SEQUENCE [LARGE SCALE GENOMIC DNA]</scope>
    <source>
        <strain evidence="2">ATCC BAA-1334 / A3</strain>
    </source>
</reference>
<name>D7DQE9_METV3</name>
<evidence type="ECO:0000313" key="1">
    <source>
        <dbReference type="EMBL" id="ADI37076.1"/>
    </source>
</evidence>
<proteinExistence type="predicted"/>
<dbReference type="eggNOG" id="arCOG01019">
    <property type="taxonomic scope" value="Archaea"/>
</dbReference>
<dbReference type="KEGG" id="mvo:Mvol_1420"/>
<dbReference type="Pfam" id="PF09895">
    <property type="entry name" value="DUF2122"/>
    <property type="match status" value="1"/>
</dbReference>
<dbReference type="InterPro" id="IPR018665">
    <property type="entry name" value="DUF2122_RecB-nuclease-rel"/>
</dbReference>
<evidence type="ECO:0008006" key="3">
    <source>
        <dbReference type="Google" id="ProtNLM"/>
    </source>
</evidence>
<keyword evidence="2" id="KW-1185">Reference proteome</keyword>
<dbReference type="STRING" id="456320.Mvol_1420"/>
<sequence>MYIALHNSFSSKQVEEFAKVVFGMGLNTIVFTKASSSAAQNGIPIVQKMAIKNNKNLVYLEDINDAIEILNPEKVIMITNSNIGKEKLNFEEIGEKDLIVFCGSNSGFSLKEIESANAEPKHLLGVNIGPIGEASILLYNTLKDQ</sequence>